<protein>
    <submittedName>
        <fullName evidence="2">Uncharacterized protein</fullName>
    </submittedName>
</protein>
<gene>
    <name evidence="2" type="ORF">PR048_000693</name>
</gene>
<feature type="region of interest" description="Disordered" evidence="1">
    <location>
        <begin position="365"/>
        <end position="385"/>
    </location>
</feature>
<feature type="compositionally biased region" description="Polar residues" evidence="1">
    <location>
        <begin position="365"/>
        <end position="376"/>
    </location>
</feature>
<feature type="region of interest" description="Disordered" evidence="1">
    <location>
        <begin position="69"/>
        <end position="113"/>
    </location>
</feature>
<organism evidence="2 3">
    <name type="scientific">Dryococelus australis</name>
    <dbReference type="NCBI Taxonomy" id="614101"/>
    <lineage>
        <taxon>Eukaryota</taxon>
        <taxon>Metazoa</taxon>
        <taxon>Ecdysozoa</taxon>
        <taxon>Arthropoda</taxon>
        <taxon>Hexapoda</taxon>
        <taxon>Insecta</taxon>
        <taxon>Pterygota</taxon>
        <taxon>Neoptera</taxon>
        <taxon>Polyneoptera</taxon>
        <taxon>Phasmatodea</taxon>
        <taxon>Verophasmatodea</taxon>
        <taxon>Anareolatae</taxon>
        <taxon>Phasmatidae</taxon>
        <taxon>Eurycanthinae</taxon>
        <taxon>Dryococelus</taxon>
    </lineage>
</organism>
<evidence type="ECO:0000256" key="1">
    <source>
        <dbReference type="SAM" id="MobiDB-lite"/>
    </source>
</evidence>
<evidence type="ECO:0000313" key="2">
    <source>
        <dbReference type="EMBL" id="KAJ8895361.1"/>
    </source>
</evidence>
<reference evidence="2 3" key="1">
    <citation type="submission" date="2023-02" db="EMBL/GenBank/DDBJ databases">
        <title>LHISI_Scaffold_Assembly.</title>
        <authorList>
            <person name="Stuart O.P."/>
            <person name="Cleave R."/>
            <person name="Magrath M.J.L."/>
            <person name="Mikheyev A.S."/>
        </authorList>
    </citation>
    <scope>NUCLEOTIDE SEQUENCE [LARGE SCALE GENOMIC DNA]</scope>
    <source>
        <strain evidence="2">Daus_M_001</strain>
        <tissue evidence="2">Leg muscle</tissue>
    </source>
</reference>
<dbReference type="Proteomes" id="UP001159363">
    <property type="component" value="Chromosome 1"/>
</dbReference>
<accession>A0ABQ9IFD4</accession>
<proteinExistence type="predicted"/>
<comment type="caution">
    <text evidence="2">The sequence shown here is derived from an EMBL/GenBank/DDBJ whole genome shotgun (WGS) entry which is preliminary data.</text>
</comment>
<name>A0ABQ9IFD4_9NEOP</name>
<sequence>MSFGPLLVVTLNIYEDMVNKLHASTVHSIGQPSVYEAARAADARASVGAWEGGSRLARLPPHVVNICGGRAPGRARRRIPRAQESSSPPVGATPARRPLAPDGQPRRATPTLGMQGKLGVTVTGLYSPHSPFFTFQFQLSLNWELAEELRSKLHAMKKAGGLVWRSAGMQRGGGGTGVPRDNPPTGGIVRHESRVRRFGPDPAGNRTRFALVGVELSGHHTTVSPVRTRRAAVNATARVLPPRRIGFDSRRGYSWIFARTNGAGRCRWLASFLGDLPFSPPLHSSAASYSPRLTLISSQDHDVKSHPNLPTKLFYEAGNKSRTPDPDPRLQEAYGLLGGGLNQRSDRGFVSSTKLVDRKRRYNKTNRPVNQETNGVRGTDEPRQSKGWINITGGELLQPTHSSLPSVAFQRDETRFNCLLASHQDDTGSIPGRVTPDFRMWESCRTIPLVGPQYLDVKSRPNLFALTLTQFCQQGGAIMSGRQVAYFIGGRRYVCSNLVLRAYDLCDLSYMHDRTALFCSRCMPQIRTRFKAVHDKVSTFEINLGKKPTWTDCCRVLPGCGLLVGLASAPPLVSAVRLKAYSAPVELLGYLFELPPPPPPPFIADFRKWESCRYIPLVGEFSRGSPVLSATQFRRRSIFTSITLIGSQDLAVKAAGYDGANCQTSFTFVYFFAWLLGPSSTESKGGLCDTLYARVR</sequence>
<feature type="region of interest" description="Disordered" evidence="1">
    <location>
        <begin position="170"/>
        <end position="189"/>
    </location>
</feature>
<evidence type="ECO:0000313" key="3">
    <source>
        <dbReference type="Proteomes" id="UP001159363"/>
    </source>
</evidence>
<keyword evidence="3" id="KW-1185">Reference proteome</keyword>
<dbReference type="EMBL" id="JARBHB010000001">
    <property type="protein sequence ID" value="KAJ8895361.1"/>
    <property type="molecule type" value="Genomic_DNA"/>
</dbReference>